<proteinExistence type="predicted"/>
<dbReference type="PANTHER" id="PTHR10622">
    <property type="entry name" value="HET DOMAIN-CONTAINING PROTEIN"/>
    <property type="match status" value="1"/>
</dbReference>
<evidence type="ECO:0000313" key="4">
    <source>
        <dbReference type="Proteomes" id="UP000807469"/>
    </source>
</evidence>
<feature type="compositionally biased region" description="Basic and acidic residues" evidence="1">
    <location>
        <begin position="16"/>
        <end position="26"/>
    </location>
</feature>
<dbReference type="Proteomes" id="UP000807469">
    <property type="component" value="Unassembled WGS sequence"/>
</dbReference>
<dbReference type="AlphaFoldDB" id="A0A9P5YTH3"/>
<evidence type="ECO:0000259" key="2">
    <source>
        <dbReference type="Pfam" id="PF06985"/>
    </source>
</evidence>
<feature type="domain" description="Heterokaryon incompatibility" evidence="2">
    <location>
        <begin position="229"/>
        <end position="320"/>
    </location>
</feature>
<accession>A0A9P5YTH3</accession>
<dbReference type="PANTHER" id="PTHR10622:SF10">
    <property type="entry name" value="HET DOMAIN-CONTAINING PROTEIN"/>
    <property type="match status" value="1"/>
</dbReference>
<keyword evidence="4" id="KW-1185">Reference proteome</keyword>
<dbReference type="EMBL" id="MU155439">
    <property type="protein sequence ID" value="KAF9473480.1"/>
    <property type="molecule type" value="Genomic_DNA"/>
</dbReference>
<evidence type="ECO:0000256" key="1">
    <source>
        <dbReference type="SAM" id="MobiDB-lite"/>
    </source>
</evidence>
<dbReference type="Pfam" id="PF06985">
    <property type="entry name" value="HET"/>
    <property type="match status" value="1"/>
</dbReference>
<dbReference type="OrthoDB" id="5122891at2759"/>
<sequence>MPPATSATAKLNSNARYEDRGVEERPTTNAASQTALLTALRNMIITLVQAAVPNSKGLDDVPMGREAEDLLASLQTYISSVIRDETKTRVVDLAEMSEQPGGPNMGSGRVNLLSAGTVNAGKILEKSNDEPEELVIFRTWKGIDGEITPLKDVLTNLREHVFNRLPIRLLSFRKSDLDNSKLEISLLERGEIYAHLVRNLRKHLVTRHIQFPAAYVVSDKYDPILASNYAILSHTWLQSSPEVTYNNWMNGDDLDLSHEGYRKLVNFCCIAEAEDAVTFGWMDTVCIDKSSSSELDESIRSMYKWYENAKICITYLADTSSINDMATDRWFTRGWTLQELIAPKRLNFYSRDWKRVKSNATHNDKKITEIQEIIFNATGIARHHIENLGFASIPTKMQWAAKRQVTRSEDASYSLMGLFGVNMSIAYGEGPKRAFARLVNEIINATPDKDILDIFDFGVGPGAFDGIFHEFLPSNPKAYLDSSNFNFSRGQLTKPLVMTHLGLRIPVLLLQAAPGSSSSKKYTSIGDYFAHPVEYTDYGGRKYLNILDISWQDKPLVKNVSFYGPSQHRVAVLNCTAAEGIADIRIPAVCLAAILIYDPEVQEQINSTTRMEKLSTKAPVVFELQNHIKQPDWSRGFYTIPRSELARHGMQFLTMYL</sequence>
<evidence type="ECO:0000313" key="3">
    <source>
        <dbReference type="EMBL" id="KAF9473480.1"/>
    </source>
</evidence>
<name>A0A9P5YTH3_9AGAR</name>
<feature type="compositionally biased region" description="Polar residues" evidence="1">
    <location>
        <begin position="1"/>
        <end position="15"/>
    </location>
</feature>
<feature type="region of interest" description="Disordered" evidence="1">
    <location>
        <begin position="1"/>
        <end position="30"/>
    </location>
</feature>
<organism evidence="3 4">
    <name type="scientific">Pholiota conissans</name>
    <dbReference type="NCBI Taxonomy" id="109636"/>
    <lineage>
        <taxon>Eukaryota</taxon>
        <taxon>Fungi</taxon>
        <taxon>Dikarya</taxon>
        <taxon>Basidiomycota</taxon>
        <taxon>Agaricomycotina</taxon>
        <taxon>Agaricomycetes</taxon>
        <taxon>Agaricomycetidae</taxon>
        <taxon>Agaricales</taxon>
        <taxon>Agaricineae</taxon>
        <taxon>Strophariaceae</taxon>
        <taxon>Pholiota</taxon>
    </lineage>
</organism>
<reference evidence="3" key="1">
    <citation type="submission" date="2020-11" db="EMBL/GenBank/DDBJ databases">
        <authorList>
            <consortium name="DOE Joint Genome Institute"/>
            <person name="Ahrendt S."/>
            <person name="Riley R."/>
            <person name="Andreopoulos W."/>
            <person name="Labutti K."/>
            <person name="Pangilinan J."/>
            <person name="Ruiz-Duenas F.J."/>
            <person name="Barrasa J.M."/>
            <person name="Sanchez-Garcia M."/>
            <person name="Camarero S."/>
            <person name="Miyauchi S."/>
            <person name="Serrano A."/>
            <person name="Linde D."/>
            <person name="Babiker R."/>
            <person name="Drula E."/>
            <person name="Ayuso-Fernandez I."/>
            <person name="Pacheco R."/>
            <person name="Padilla G."/>
            <person name="Ferreira P."/>
            <person name="Barriuso J."/>
            <person name="Kellner H."/>
            <person name="Castanera R."/>
            <person name="Alfaro M."/>
            <person name="Ramirez L."/>
            <person name="Pisabarro A.G."/>
            <person name="Kuo A."/>
            <person name="Tritt A."/>
            <person name="Lipzen A."/>
            <person name="He G."/>
            <person name="Yan M."/>
            <person name="Ng V."/>
            <person name="Cullen D."/>
            <person name="Martin F."/>
            <person name="Rosso M.-N."/>
            <person name="Henrissat B."/>
            <person name="Hibbett D."/>
            <person name="Martinez A.T."/>
            <person name="Grigoriev I.V."/>
        </authorList>
    </citation>
    <scope>NUCLEOTIDE SEQUENCE</scope>
    <source>
        <strain evidence="3">CIRM-BRFM 674</strain>
    </source>
</reference>
<gene>
    <name evidence="3" type="ORF">BDN70DRAFT_867329</name>
</gene>
<comment type="caution">
    <text evidence="3">The sequence shown here is derived from an EMBL/GenBank/DDBJ whole genome shotgun (WGS) entry which is preliminary data.</text>
</comment>
<dbReference type="InterPro" id="IPR010730">
    <property type="entry name" value="HET"/>
</dbReference>
<protein>
    <recommendedName>
        <fullName evidence="2">Heterokaryon incompatibility domain-containing protein</fullName>
    </recommendedName>
</protein>